<sequence length="123" mass="13384">MFYVTAAIALACFGLFYLLIAMAVLQPFAHFWFAKKELRRLSYWVLGVYLGGLALFSALCALTPNTEELRALLGSEFHVGLGMIWGFLVVLTTPTSLLFSAVGYYGGTLFRSDKNATPTAGGS</sequence>
<dbReference type="Proteomes" id="UP000198851">
    <property type="component" value="Unassembled WGS sequence"/>
</dbReference>
<evidence type="ECO:0000313" key="2">
    <source>
        <dbReference type="EMBL" id="SFK63449.1"/>
    </source>
</evidence>
<protein>
    <submittedName>
        <fullName evidence="2">Uncharacterized protein</fullName>
    </submittedName>
</protein>
<evidence type="ECO:0000256" key="1">
    <source>
        <dbReference type="SAM" id="Phobius"/>
    </source>
</evidence>
<reference evidence="3" key="1">
    <citation type="submission" date="2016-10" db="EMBL/GenBank/DDBJ databases">
        <authorList>
            <person name="Varghese N."/>
            <person name="Submissions S."/>
        </authorList>
    </citation>
    <scope>NUCLEOTIDE SEQUENCE [LARGE SCALE GENOMIC DNA]</scope>
    <source>
        <strain evidence="3">DSM 28453</strain>
    </source>
</reference>
<feature type="transmembrane region" description="Helical" evidence="1">
    <location>
        <begin position="84"/>
        <end position="105"/>
    </location>
</feature>
<accession>A0A1I4B6A8</accession>
<name>A0A1I4B6A8_9RHOB</name>
<feature type="transmembrane region" description="Helical" evidence="1">
    <location>
        <begin position="6"/>
        <end position="29"/>
    </location>
</feature>
<proteinExistence type="predicted"/>
<keyword evidence="1" id="KW-0812">Transmembrane</keyword>
<keyword evidence="1" id="KW-0472">Membrane</keyword>
<keyword evidence="3" id="KW-1185">Reference proteome</keyword>
<feature type="transmembrane region" description="Helical" evidence="1">
    <location>
        <begin position="41"/>
        <end position="64"/>
    </location>
</feature>
<evidence type="ECO:0000313" key="3">
    <source>
        <dbReference type="Proteomes" id="UP000198851"/>
    </source>
</evidence>
<dbReference type="EMBL" id="FOSZ01000001">
    <property type="protein sequence ID" value="SFK63449.1"/>
    <property type="molecule type" value="Genomic_DNA"/>
</dbReference>
<gene>
    <name evidence="2" type="ORF">SAMN04488036_101789</name>
</gene>
<organism evidence="2 3">
    <name type="scientific">Shimia haliotis</name>
    <dbReference type="NCBI Taxonomy" id="1280847"/>
    <lineage>
        <taxon>Bacteria</taxon>
        <taxon>Pseudomonadati</taxon>
        <taxon>Pseudomonadota</taxon>
        <taxon>Alphaproteobacteria</taxon>
        <taxon>Rhodobacterales</taxon>
        <taxon>Roseobacteraceae</taxon>
    </lineage>
</organism>
<dbReference type="AlphaFoldDB" id="A0A1I4B6A8"/>
<keyword evidence="1" id="KW-1133">Transmembrane helix</keyword>